<organism evidence="3 4">
    <name type="scientific">Nocardioides marmoriginsengisoli</name>
    <dbReference type="NCBI Taxonomy" id="661483"/>
    <lineage>
        <taxon>Bacteria</taxon>
        <taxon>Bacillati</taxon>
        <taxon>Actinomycetota</taxon>
        <taxon>Actinomycetes</taxon>
        <taxon>Propionibacteriales</taxon>
        <taxon>Nocardioidaceae</taxon>
        <taxon>Nocardioides</taxon>
    </lineage>
</organism>
<dbReference type="InterPro" id="IPR032109">
    <property type="entry name" value="Big_3_5"/>
</dbReference>
<dbReference type="Gene3D" id="2.60.40.2700">
    <property type="match status" value="1"/>
</dbReference>
<reference evidence="3 4" key="1">
    <citation type="submission" date="2018-11" db="EMBL/GenBank/DDBJ databases">
        <authorList>
            <person name="Li F."/>
        </authorList>
    </citation>
    <scope>NUCLEOTIDE SEQUENCE [LARGE SCALE GENOMIC DNA]</scope>
    <source>
        <strain evidence="3 4">Gsoil 097</strain>
    </source>
</reference>
<evidence type="ECO:0000256" key="1">
    <source>
        <dbReference type="SAM" id="MobiDB-lite"/>
    </source>
</evidence>
<dbReference type="AlphaFoldDB" id="A0A3N0CK08"/>
<dbReference type="EMBL" id="RJSE01000007">
    <property type="protein sequence ID" value="RNL63273.1"/>
    <property type="molecule type" value="Genomic_DNA"/>
</dbReference>
<proteinExistence type="predicted"/>
<keyword evidence="4" id="KW-1185">Reference proteome</keyword>
<name>A0A3N0CK08_9ACTN</name>
<feature type="domain" description="Bacterial Ig-like" evidence="2">
    <location>
        <begin position="208"/>
        <end position="287"/>
    </location>
</feature>
<accession>A0A3N0CK08</accession>
<dbReference type="InterPro" id="IPR013783">
    <property type="entry name" value="Ig-like_fold"/>
</dbReference>
<evidence type="ECO:0000313" key="4">
    <source>
        <dbReference type="Proteomes" id="UP000267128"/>
    </source>
</evidence>
<sequence length="458" mass="46066">MAALMNPLPTSIHPASADATSQYTRRRDPMRSTHLGRRMTALLAAGAIATTLGVALTPAAQAATSLGTLSITPATGNESNALTATTSSSCPAGSTGLIGYMSGPGITEQNNGVAQSIIQGNRPANETTFPLSGIFKDVFQANSISAPSGVFTVRIACIGPDFFSEVGEFAQTVTFTPRSAPNGGTYVANPAAKPATQTTLATPTPVDPVVQGTSVTLQATVTSGEGTPAGTVQFKSGATNLGAPVALAAGVASLSTMAIPAGAGALTAVYLPGANNFATSTSAGQAYIVAGATTLTGTSRVGATRGCTAVTGGTKTYSWLKNNVPTGITTASVVVPAAWVNAAISCTLTSTKGGTSVSRTSTAVKVAAGAAPVARVKPKVLGTTKVGKTVTCSRGTWSPAPTTYKYTWLRSGKVIPRKTAAKYKLVKADKKKAVSCRVTVLKSGYLNGVATSPARKVT</sequence>
<dbReference type="GO" id="GO:0005975">
    <property type="term" value="P:carbohydrate metabolic process"/>
    <property type="evidence" value="ECO:0007669"/>
    <property type="project" value="UniProtKB-ARBA"/>
</dbReference>
<dbReference type="Proteomes" id="UP000267128">
    <property type="component" value="Unassembled WGS sequence"/>
</dbReference>
<evidence type="ECO:0000313" key="3">
    <source>
        <dbReference type="EMBL" id="RNL63273.1"/>
    </source>
</evidence>
<dbReference type="Pfam" id="PF16640">
    <property type="entry name" value="Big_3_5"/>
    <property type="match status" value="1"/>
</dbReference>
<protein>
    <submittedName>
        <fullName evidence="3">Ig-like domain repeat protein</fullName>
    </submittedName>
</protein>
<gene>
    <name evidence="3" type="ORF">EFK50_16420</name>
</gene>
<comment type="caution">
    <text evidence="3">The sequence shown here is derived from an EMBL/GenBank/DDBJ whole genome shotgun (WGS) entry which is preliminary data.</text>
</comment>
<feature type="region of interest" description="Disordered" evidence="1">
    <location>
        <begin position="1"/>
        <end position="32"/>
    </location>
</feature>
<evidence type="ECO:0000259" key="2">
    <source>
        <dbReference type="Pfam" id="PF16640"/>
    </source>
</evidence>
<dbReference type="Gene3D" id="2.60.40.10">
    <property type="entry name" value="Immunoglobulins"/>
    <property type="match status" value="1"/>
</dbReference>